<evidence type="ECO:0000259" key="7">
    <source>
        <dbReference type="PROSITE" id="PS50888"/>
    </source>
</evidence>
<dbReference type="GO" id="GO:0046983">
    <property type="term" value="F:protein dimerization activity"/>
    <property type="evidence" value="ECO:0007669"/>
    <property type="project" value="InterPro"/>
</dbReference>
<evidence type="ECO:0000313" key="8">
    <source>
        <dbReference type="EMBL" id="KAK3006646.1"/>
    </source>
</evidence>
<dbReference type="SUPFAM" id="SSF47459">
    <property type="entry name" value="HLH, helix-loop-helix DNA-binding domain"/>
    <property type="match status" value="1"/>
</dbReference>
<feature type="coiled-coil region" evidence="5">
    <location>
        <begin position="85"/>
        <end position="145"/>
    </location>
</feature>
<evidence type="ECO:0000256" key="4">
    <source>
        <dbReference type="ARBA" id="ARBA00023242"/>
    </source>
</evidence>
<reference evidence="8" key="1">
    <citation type="submission" date="2022-12" db="EMBL/GenBank/DDBJ databases">
        <title>Draft genome assemblies for two species of Escallonia (Escalloniales).</title>
        <authorList>
            <person name="Chanderbali A."/>
            <person name="Dervinis C."/>
            <person name="Anghel I."/>
            <person name="Soltis D."/>
            <person name="Soltis P."/>
            <person name="Zapata F."/>
        </authorList>
    </citation>
    <scope>NUCLEOTIDE SEQUENCE</scope>
    <source>
        <strain evidence="8">UCBG64.0493</strain>
        <tissue evidence="8">Leaf</tissue>
    </source>
</reference>
<evidence type="ECO:0000256" key="5">
    <source>
        <dbReference type="SAM" id="Coils"/>
    </source>
</evidence>
<evidence type="ECO:0000256" key="6">
    <source>
        <dbReference type="SAM" id="MobiDB-lite"/>
    </source>
</evidence>
<feature type="domain" description="BHLH" evidence="7">
    <location>
        <begin position="27"/>
        <end position="95"/>
    </location>
</feature>
<evidence type="ECO:0000256" key="1">
    <source>
        <dbReference type="ARBA" id="ARBA00004123"/>
    </source>
</evidence>
<organism evidence="8 9">
    <name type="scientific">Escallonia herrerae</name>
    <dbReference type="NCBI Taxonomy" id="1293975"/>
    <lineage>
        <taxon>Eukaryota</taxon>
        <taxon>Viridiplantae</taxon>
        <taxon>Streptophyta</taxon>
        <taxon>Embryophyta</taxon>
        <taxon>Tracheophyta</taxon>
        <taxon>Spermatophyta</taxon>
        <taxon>Magnoliopsida</taxon>
        <taxon>eudicotyledons</taxon>
        <taxon>Gunneridae</taxon>
        <taxon>Pentapetalae</taxon>
        <taxon>asterids</taxon>
        <taxon>campanulids</taxon>
        <taxon>Escalloniales</taxon>
        <taxon>Escalloniaceae</taxon>
        <taxon>Escallonia</taxon>
    </lineage>
</organism>
<proteinExistence type="predicted"/>
<keyword evidence="2" id="KW-0805">Transcription regulation</keyword>
<dbReference type="InterPro" id="IPR044579">
    <property type="entry name" value="bHLH11/121"/>
</dbReference>
<name>A0AA89ANA7_9ASTE</name>
<keyword evidence="9" id="KW-1185">Reference proteome</keyword>
<dbReference type="Gene3D" id="4.10.280.10">
    <property type="entry name" value="Helix-loop-helix DNA-binding domain"/>
    <property type="match status" value="1"/>
</dbReference>
<feature type="compositionally biased region" description="Polar residues" evidence="6">
    <location>
        <begin position="219"/>
        <end position="232"/>
    </location>
</feature>
<dbReference type="EMBL" id="JAVXUP010001965">
    <property type="protein sequence ID" value="KAK3006646.1"/>
    <property type="molecule type" value="Genomic_DNA"/>
</dbReference>
<keyword evidence="5" id="KW-0175">Coiled coil</keyword>
<dbReference type="GO" id="GO:0006879">
    <property type="term" value="P:intracellular iron ion homeostasis"/>
    <property type="evidence" value="ECO:0007669"/>
    <property type="project" value="InterPro"/>
</dbReference>
<dbReference type="InterPro" id="IPR011598">
    <property type="entry name" value="bHLH_dom"/>
</dbReference>
<accession>A0AA89ANA7</accession>
<dbReference type="PANTHER" id="PTHR47001:SF1">
    <property type="entry name" value="TRANSCRIPTION FACTOR BHLH11"/>
    <property type="match status" value="1"/>
</dbReference>
<evidence type="ECO:0000256" key="3">
    <source>
        <dbReference type="ARBA" id="ARBA00023163"/>
    </source>
</evidence>
<keyword evidence="3" id="KW-0804">Transcription</keyword>
<feature type="region of interest" description="Disordered" evidence="6">
    <location>
        <begin position="1"/>
        <end position="22"/>
    </location>
</feature>
<gene>
    <name evidence="8" type="ORF">RJ639_016424</name>
</gene>
<dbReference type="AlphaFoldDB" id="A0AA89ANA7"/>
<dbReference type="GO" id="GO:0003700">
    <property type="term" value="F:DNA-binding transcription factor activity"/>
    <property type="evidence" value="ECO:0007669"/>
    <property type="project" value="InterPro"/>
</dbReference>
<dbReference type="InterPro" id="IPR036638">
    <property type="entry name" value="HLH_DNA-bd_sf"/>
</dbReference>
<dbReference type="GO" id="GO:0005634">
    <property type="term" value="C:nucleus"/>
    <property type="evidence" value="ECO:0007669"/>
    <property type="project" value="UniProtKB-SubCell"/>
</dbReference>
<feature type="region of interest" description="Disordered" evidence="6">
    <location>
        <begin position="268"/>
        <end position="300"/>
    </location>
</feature>
<keyword evidence="4" id="KW-0539">Nucleus</keyword>
<sequence length="300" mass="33655">MDKWKTINCHSSPRQRTEVEAKDAVAARKVQKADREKLRRDKLSEQFIELGNALETSLLLLETTARQIIQYADPDRPKNDRATILIDTIQTLMDLTAEVNKLKAECAALSEESSESIFKQLTQEKNELREEKASLRSDVDTLNVQYQQRRVMFPWAPFDPSIVTAQLYSYPVPLPVPPGPIAMHPSLPFPFIGNQNPGFIPNPCSTYIPYPTPAKAHSDQPSTLQPSSSRISSKLECRSNVSDREKCSNDGKGDDFIDVVTELELKTPGSTVQQVLAGDRKGKQPQRREKSIEDASCSSR</sequence>
<dbReference type="PROSITE" id="PS50888">
    <property type="entry name" value="BHLH"/>
    <property type="match status" value="1"/>
</dbReference>
<comment type="subcellular location">
    <subcellularLocation>
        <location evidence="1">Nucleus</location>
    </subcellularLocation>
</comment>
<evidence type="ECO:0000256" key="2">
    <source>
        <dbReference type="ARBA" id="ARBA00023015"/>
    </source>
</evidence>
<feature type="compositionally biased region" description="Basic and acidic residues" evidence="6">
    <location>
        <begin position="278"/>
        <end position="293"/>
    </location>
</feature>
<dbReference type="PANTHER" id="PTHR47001">
    <property type="entry name" value="TRANSCRIPTION FACTOR BHLH121"/>
    <property type="match status" value="1"/>
</dbReference>
<comment type="caution">
    <text evidence="8">The sequence shown here is derived from an EMBL/GenBank/DDBJ whole genome shotgun (WGS) entry which is preliminary data.</text>
</comment>
<protein>
    <recommendedName>
        <fullName evidence="7">BHLH domain-containing protein</fullName>
    </recommendedName>
</protein>
<dbReference type="Proteomes" id="UP001188597">
    <property type="component" value="Unassembled WGS sequence"/>
</dbReference>
<evidence type="ECO:0000313" key="9">
    <source>
        <dbReference type="Proteomes" id="UP001188597"/>
    </source>
</evidence>
<feature type="region of interest" description="Disordered" evidence="6">
    <location>
        <begin position="212"/>
        <end position="236"/>
    </location>
</feature>